<sequence length="34" mass="4016">MPMLCVGMPFWTLCVLLMTRSVTKCIPMLEREER</sequence>
<proteinExistence type="predicted"/>
<comment type="caution">
    <text evidence="1">The sequence shown here is derived from an EMBL/GenBank/DDBJ whole genome shotgun (WGS) entry which is preliminary data.</text>
</comment>
<protein>
    <submittedName>
        <fullName evidence="1">Uncharacterized protein</fullName>
    </submittedName>
</protein>
<reference evidence="1 2" key="1">
    <citation type="submission" date="2018-08" db="EMBL/GenBank/DDBJ databases">
        <title>Recombination of ecologically and evolutionarily significant loci maintains genetic cohesion in the Pseudomonas syringae species complex.</title>
        <authorList>
            <person name="Dillon M."/>
            <person name="Thakur S."/>
            <person name="Almeida R.N.D."/>
            <person name="Weir B.S."/>
            <person name="Guttman D.S."/>
        </authorList>
    </citation>
    <scope>NUCLEOTIDE SEQUENCE [LARGE SCALE GENOMIC DNA]</scope>
    <source>
        <strain evidence="1 2">ICMP 11947</strain>
    </source>
</reference>
<dbReference type="EMBL" id="RBUG01000110">
    <property type="protein sequence ID" value="RMU71153.1"/>
    <property type="molecule type" value="Genomic_DNA"/>
</dbReference>
<dbReference type="Proteomes" id="UP000271152">
    <property type="component" value="Unassembled WGS sequence"/>
</dbReference>
<accession>A0A3M5WNI5</accession>
<name>A0A3M5WNI5_9PSED</name>
<evidence type="ECO:0000313" key="2">
    <source>
        <dbReference type="Proteomes" id="UP000271152"/>
    </source>
</evidence>
<gene>
    <name evidence="1" type="ORF">ALP23_01082</name>
</gene>
<evidence type="ECO:0000313" key="1">
    <source>
        <dbReference type="EMBL" id="RMU71153.1"/>
    </source>
</evidence>
<organism evidence="1 2">
    <name type="scientific">Pseudomonas syringae pv. apii</name>
    <dbReference type="NCBI Taxonomy" id="81036"/>
    <lineage>
        <taxon>Bacteria</taxon>
        <taxon>Pseudomonadati</taxon>
        <taxon>Pseudomonadota</taxon>
        <taxon>Gammaproteobacteria</taxon>
        <taxon>Pseudomonadales</taxon>
        <taxon>Pseudomonadaceae</taxon>
        <taxon>Pseudomonas</taxon>
    </lineage>
</organism>
<dbReference type="AlphaFoldDB" id="A0A3M5WNI5"/>